<feature type="transmembrane region" description="Helical" evidence="1">
    <location>
        <begin position="210"/>
        <end position="232"/>
    </location>
</feature>
<dbReference type="OMA" id="QGEYERY"/>
<evidence type="ECO:0000313" key="4">
    <source>
        <dbReference type="Proteomes" id="UP000314983"/>
    </source>
</evidence>
<proteinExistence type="predicted"/>
<reference evidence="4" key="2">
    <citation type="journal article" date="2017" name="Sci. Adv.">
        <title>A tail of two voltages: Proteomic comparison of the three electric organs of the electric eel.</title>
        <authorList>
            <person name="Traeger L.L."/>
            <person name="Sabat G."/>
            <person name="Barrett-Wilt G.A."/>
            <person name="Wells G.B."/>
            <person name="Sussman M.R."/>
        </authorList>
    </citation>
    <scope>NUCLEOTIDE SEQUENCE [LARGE SCALE GENOMIC DNA]</scope>
</reference>
<sequence length="307" mass="34674">MSHRLKSRNKPKRLNMSLGVALLPTPQNISIQSVNMRHLLKWRPLEADCETLYYSVMFQGEFEIHMLNGSWVDAYNCQKIIKTECDLTLDLGSDSDYSISVQALCDGQTSWGRLPMTFNRKDTLLEVPNMTVDVTGSMIQVGFSEIFPYTTINLSVWREGDEHNVSTQVIKARPYLLFFDTKQNRGRHCLKAEAFLETINKTSISKTRCVYIFSDATIAVIIAMALALGWMAPHCGAWLRQGMCHKEVLPKALIEEWPGTTPTLFSEILLESTHSDLVLHPLEVQDRKSEMKATCTANIPAEAILSS</sequence>
<dbReference type="GeneTree" id="ENSGT00510000048354"/>
<feature type="domain" description="Fibronectin type-III" evidence="2">
    <location>
        <begin position="21"/>
        <end position="110"/>
    </location>
</feature>
<reference evidence="4" key="1">
    <citation type="journal article" date="2014" name="Science">
        <title>Nonhuman genetics. Genomic basis for the convergent evolution of electric organs.</title>
        <authorList>
            <person name="Gallant J.R."/>
            <person name="Traeger L.L."/>
            <person name="Volkening J.D."/>
            <person name="Moffett H."/>
            <person name="Chen P.H."/>
            <person name="Novina C.D."/>
            <person name="Phillips G.N.Jr."/>
            <person name="Anand R."/>
            <person name="Wells G.B."/>
            <person name="Pinch M."/>
            <person name="Guth R."/>
            <person name="Unguez G.A."/>
            <person name="Albert J.S."/>
            <person name="Zakon H.H."/>
            <person name="Samanta M.P."/>
            <person name="Sussman M.R."/>
        </authorList>
    </citation>
    <scope>NUCLEOTIDE SEQUENCE [LARGE SCALE GENOMIC DNA]</scope>
</reference>
<keyword evidence="1" id="KW-1133">Transmembrane helix</keyword>
<evidence type="ECO:0000256" key="1">
    <source>
        <dbReference type="SAM" id="Phobius"/>
    </source>
</evidence>
<organism evidence="3 4">
    <name type="scientific">Electrophorus electricus</name>
    <name type="common">Electric eel</name>
    <name type="synonym">Gymnotus electricus</name>
    <dbReference type="NCBI Taxonomy" id="8005"/>
    <lineage>
        <taxon>Eukaryota</taxon>
        <taxon>Metazoa</taxon>
        <taxon>Chordata</taxon>
        <taxon>Craniata</taxon>
        <taxon>Vertebrata</taxon>
        <taxon>Euteleostomi</taxon>
        <taxon>Actinopterygii</taxon>
        <taxon>Neopterygii</taxon>
        <taxon>Teleostei</taxon>
        <taxon>Ostariophysi</taxon>
        <taxon>Gymnotiformes</taxon>
        <taxon>Gymnotoidei</taxon>
        <taxon>Gymnotidae</taxon>
        <taxon>Electrophorus</taxon>
    </lineage>
</organism>
<dbReference type="InterPro" id="IPR050650">
    <property type="entry name" value="Type-II_Cytokine-TF_Rcpt"/>
</dbReference>
<reference evidence="3" key="4">
    <citation type="submission" date="2025-08" db="UniProtKB">
        <authorList>
            <consortium name="Ensembl"/>
        </authorList>
    </citation>
    <scope>IDENTIFICATION</scope>
</reference>
<dbReference type="Proteomes" id="UP000314983">
    <property type="component" value="Chromosome 7"/>
</dbReference>
<accession>A0A4W4FGZ0</accession>
<gene>
    <name evidence="3" type="primary">crfb16</name>
</gene>
<dbReference type="InterPro" id="IPR013783">
    <property type="entry name" value="Ig-like_fold"/>
</dbReference>
<dbReference type="Ensembl" id="ENSEEET00000023426.2">
    <property type="protein sequence ID" value="ENSEEEP00000023169.2"/>
    <property type="gene ID" value="ENSEEEG00000011235.2"/>
</dbReference>
<name>A0A4W4FGZ0_ELEEL</name>
<dbReference type="Gene3D" id="2.60.40.10">
    <property type="entry name" value="Immunoglobulins"/>
    <property type="match status" value="2"/>
</dbReference>
<keyword evidence="1" id="KW-0472">Membrane</keyword>
<dbReference type="STRING" id="8005.ENSEEEP00000023169"/>
<dbReference type="AlphaFoldDB" id="A0A4W4FGZ0"/>
<evidence type="ECO:0000313" key="3">
    <source>
        <dbReference type="Ensembl" id="ENSEEEP00000023169.2"/>
    </source>
</evidence>
<reference evidence="3" key="3">
    <citation type="submission" date="2020-05" db="EMBL/GenBank/DDBJ databases">
        <title>Electrophorus electricus (electric eel) genome, fEleEle1, primary haplotype.</title>
        <authorList>
            <person name="Myers G."/>
            <person name="Meyer A."/>
            <person name="Fedrigo O."/>
            <person name="Formenti G."/>
            <person name="Rhie A."/>
            <person name="Tracey A."/>
            <person name="Sims Y."/>
            <person name="Jarvis E.D."/>
        </authorList>
    </citation>
    <scope>NUCLEOTIDE SEQUENCE [LARGE SCALE GENOMIC DNA]</scope>
</reference>
<dbReference type="InterPro" id="IPR036116">
    <property type="entry name" value="FN3_sf"/>
</dbReference>
<dbReference type="PANTHER" id="PTHR20859:SF53">
    <property type="entry name" value="INTERLEUKIN-22 RECEPTOR SUBUNIT ALPHA-1"/>
    <property type="match status" value="1"/>
</dbReference>
<reference evidence="3" key="5">
    <citation type="submission" date="2025-09" db="UniProtKB">
        <authorList>
            <consortium name="Ensembl"/>
        </authorList>
    </citation>
    <scope>IDENTIFICATION</scope>
</reference>
<protein>
    <recommendedName>
        <fullName evidence="2">Fibronectin type-III domain-containing protein</fullName>
    </recommendedName>
</protein>
<dbReference type="InterPro" id="IPR003961">
    <property type="entry name" value="FN3_dom"/>
</dbReference>
<dbReference type="SUPFAM" id="SSF49265">
    <property type="entry name" value="Fibronectin type III"/>
    <property type="match status" value="1"/>
</dbReference>
<dbReference type="Pfam" id="PF01108">
    <property type="entry name" value="Tissue_fac"/>
    <property type="match status" value="1"/>
</dbReference>
<dbReference type="GO" id="GO:0005886">
    <property type="term" value="C:plasma membrane"/>
    <property type="evidence" value="ECO:0007669"/>
    <property type="project" value="TreeGrafter"/>
</dbReference>
<keyword evidence="1" id="KW-0812">Transmembrane</keyword>
<dbReference type="GO" id="GO:0004896">
    <property type="term" value="F:cytokine receptor activity"/>
    <property type="evidence" value="ECO:0007669"/>
    <property type="project" value="TreeGrafter"/>
</dbReference>
<evidence type="ECO:0000259" key="2">
    <source>
        <dbReference type="Pfam" id="PF01108"/>
    </source>
</evidence>
<dbReference type="PANTHER" id="PTHR20859">
    <property type="entry name" value="INTERFERON/INTERLEUKIN RECEPTOR"/>
    <property type="match status" value="1"/>
</dbReference>
<keyword evidence="4" id="KW-1185">Reference proteome</keyword>